<reference evidence="1 2" key="1">
    <citation type="submission" date="2017-07" db="EMBL/GenBank/DDBJ databases">
        <title>Isolation and whole genome analysis of endospore-forming bacteria from heroin.</title>
        <authorList>
            <person name="Kalinowski J."/>
            <person name="Ahrens B."/>
            <person name="Al-Dilaimi A."/>
            <person name="Winkler A."/>
            <person name="Wibberg D."/>
            <person name="Schleenbecker U."/>
            <person name="Ruckert C."/>
            <person name="Wolfel R."/>
            <person name="Grass G."/>
        </authorList>
    </citation>
    <scope>NUCLEOTIDE SEQUENCE [LARGE SCALE GENOMIC DNA]</scope>
    <source>
        <strain evidence="1 2">7539</strain>
    </source>
</reference>
<accession>A0A268P5W7</accession>
<dbReference type="AlphaFoldDB" id="A0A268P5W7"/>
<organism evidence="1 2">
    <name type="scientific">Shouchella clausii</name>
    <name type="common">Alkalihalobacillus clausii</name>
    <dbReference type="NCBI Taxonomy" id="79880"/>
    <lineage>
        <taxon>Bacteria</taxon>
        <taxon>Bacillati</taxon>
        <taxon>Bacillota</taxon>
        <taxon>Bacilli</taxon>
        <taxon>Bacillales</taxon>
        <taxon>Bacillaceae</taxon>
        <taxon>Shouchella</taxon>
    </lineage>
</organism>
<comment type="caution">
    <text evidence="1">The sequence shown here is derived from an EMBL/GenBank/DDBJ whole genome shotgun (WGS) entry which is preliminary data.</text>
</comment>
<evidence type="ECO:0000313" key="2">
    <source>
        <dbReference type="Proteomes" id="UP000216207"/>
    </source>
</evidence>
<dbReference type="Proteomes" id="UP000216207">
    <property type="component" value="Unassembled WGS sequence"/>
</dbReference>
<protein>
    <submittedName>
        <fullName evidence="1">Uncharacterized protein</fullName>
    </submittedName>
</protein>
<evidence type="ECO:0000313" key="1">
    <source>
        <dbReference type="EMBL" id="PAE90919.1"/>
    </source>
</evidence>
<sequence length="84" mass="9857">MGTLVTKDDFDTDSRNPRFVAYLIAKGLKPGDTWESYEFMIWCNEIVRDYRLAKGLAEDARYDQEDLSEWIEKKVGNNEQLSLF</sequence>
<dbReference type="EMBL" id="NPCC01000002">
    <property type="protein sequence ID" value="PAE90919.1"/>
    <property type="molecule type" value="Genomic_DNA"/>
</dbReference>
<name>A0A268P5W7_SHOCL</name>
<dbReference type="RefSeq" id="WP_095325984.1">
    <property type="nucleotide sequence ID" value="NZ_NPCC01000002.1"/>
</dbReference>
<proteinExistence type="predicted"/>
<gene>
    <name evidence="1" type="ORF">CHH72_00425</name>
</gene>